<dbReference type="Proteomes" id="UP001597260">
    <property type="component" value="Unassembled WGS sequence"/>
</dbReference>
<accession>A0ABW3YFQ5</accession>
<protein>
    <submittedName>
        <fullName evidence="1">Uncharacterized protein</fullName>
    </submittedName>
</protein>
<keyword evidence="2" id="KW-1185">Reference proteome</keyword>
<proteinExistence type="predicted"/>
<reference evidence="2" key="1">
    <citation type="journal article" date="2019" name="Int. J. Syst. Evol. Microbiol.">
        <title>The Global Catalogue of Microorganisms (GCM) 10K type strain sequencing project: providing services to taxonomists for standard genome sequencing and annotation.</title>
        <authorList>
            <consortium name="The Broad Institute Genomics Platform"/>
            <consortium name="The Broad Institute Genome Sequencing Center for Infectious Disease"/>
            <person name="Wu L."/>
            <person name="Ma J."/>
        </authorList>
    </citation>
    <scope>NUCLEOTIDE SEQUENCE [LARGE SCALE GENOMIC DNA]</scope>
    <source>
        <strain evidence="2">JCM 31037</strain>
    </source>
</reference>
<dbReference type="EMBL" id="JBHTMP010000029">
    <property type="protein sequence ID" value="MFD1323206.1"/>
    <property type="molecule type" value="Genomic_DNA"/>
</dbReference>
<evidence type="ECO:0000313" key="2">
    <source>
        <dbReference type="Proteomes" id="UP001597260"/>
    </source>
</evidence>
<evidence type="ECO:0000313" key="1">
    <source>
        <dbReference type="EMBL" id="MFD1323206.1"/>
    </source>
</evidence>
<organism evidence="1 2">
    <name type="scientific">Micromonospora sonneratiae</name>
    <dbReference type="NCBI Taxonomy" id="1184706"/>
    <lineage>
        <taxon>Bacteria</taxon>
        <taxon>Bacillati</taxon>
        <taxon>Actinomycetota</taxon>
        <taxon>Actinomycetes</taxon>
        <taxon>Micromonosporales</taxon>
        <taxon>Micromonosporaceae</taxon>
        <taxon>Micromonospora</taxon>
    </lineage>
</organism>
<name>A0ABW3YFQ5_9ACTN</name>
<sequence>MAELVAEIDVLAGFMLVRASAGLRRCDGVYRWRPPGPGACLPLWEMNPADADEYFGLARVQALMVAQWMSASKMTGWR</sequence>
<comment type="caution">
    <text evidence="1">The sequence shown here is derived from an EMBL/GenBank/DDBJ whole genome shotgun (WGS) entry which is preliminary data.</text>
</comment>
<dbReference type="RefSeq" id="WP_377572359.1">
    <property type="nucleotide sequence ID" value="NZ_JBHTMP010000029.1"/>
</dbReference>
<gene>
    <name evidence="1" type="ORF">ACFQ4H_19130</name>
</gene>